<dbReference type="InterPro" id="IPR036249">
    <property type="entry name" value="Thioredoxin-like_sf"/>
</dbReference>
<keyword evidence="3" id="KW-0676">Redox-active center</keyword>
<keyword evidence="6" id="KW-1185">Reference proteome</keyword>
<dbReference type="NCBIfam" id="NF001808">
    <property type="entry name" value="PRK00522.1"/>
    <property type="match status" value="1"/>
</dbReference>
<name>A0ABQ8UNY7_9EUKA</name>
<evidence type="ECO:0000256" key="2">
    <source>
        <dbReference type="ARBA" id="ARBA00023157"/>
    </source>
</evidence>
<dbReference type="InterPro" id="IPR013766">
    <property type="entry name" value="Thioredoxin_domain"/>
</dbReference>
<dbReference type="Proteomes" id="UP001141327">
    <property type="component" value="Unassembled WGS sequence"/>
</dbReference>
<accession>A0ABQ8UNY7</accession>
<dbReference type="InterPro" id="IPR013740">
    <property type="entry name" value="Redoxin"/>
</dbReference>
<evidence type="ECO:0000313" key="5">
    <source>
        <dbReference type="EMBL" id="KAJ4460162.1"/>
    </source>
</evidence>
<feature type="domain" description="Thioredoxin" evidence="4">
    <location>
        <begin position="21"/>
        <end position="171"/>
    </location>
</feature>
<keyword evidence="5" id="KW-0575">Peroxidase</keyword>
<evidence type="ECO:0000256" key="1">
    <source>
        <dbReference type="ARBA" id="ARBA00010505"/>
    </source>
</evidence>
<evidence type="ECO:0000313" key="6">
    <source>
        <dbReference type="Proteomes" id="UP001141327"/>
    </source>
</evidence>
<dbReference type="CDD" id="cd03014">
    <property type="entry name" value="PRX_Atyp2cys"/>
    <property type="match status" value="1"/>
</dbReference>
<gene>
    <name evidence="5" type="ORF">PAPYR_3549</name>
</gene>
<evidence type="ECO:0000256" key="3">
    <source>
        <dbReference type="ARBA" id="ARBA00023284"/>
    </source>
</evidence>
<dbReference type="Pfam" id="PF08534">
    <property type="entry name" value="Redoxin"/>
    <property type="match status" value="1"/>
</dbReference>
<organism evidence="5 6">
    <name type="scientific">Paratrimastix pyriformis</name>
    <dbReference type="NCBI Taxonomy" id="342808"/>
    <lineage>
        <taxon>Eukaryota</taxon>
        <taxon>Metamonada</taxon>
        <taxon>Preaxostyla</taxon>
        <taxon>Paratrimastigidae</taxon>
        <taxon>Paratrimastix</taxon>
    </lineage>
</organism>
<dbReference type="PANTHER" id="PTHR43110:SF1">
    <property type="entry name" value="THIOL PEROXIDASE"/>
    <property type="match status" value="1"/>
</dbReference>
<dbReference type="PROSITE" id="PS51352">
    <property type="entry name" value="THIOREDOXIN_2"/>
    <property type="match status" value="1"/>
</dbReference>
<dbReference type="PANTHER" id="PTHR43110">
    <property type="entry name" value="THIOL PEROXIDASE"/>
    <property type="match status" value="1"/>
</dbReference>
<keyword evidence="2" id="KW-1015">Disulfide bond</keyword>
<comment type="caution">
    <text evidence="5">The sequence shown here is derived from an EMBL/GenBank/DDBJ whole genome shotgun (WGS) entry which is preliminary data.</text>
</comment>
<comment type="similarity">
    <text evidence="1">Belongs to the peroxiredoxin family. Prx5 subfamily.</text>
</comment>
<dbReference type="InterPro" id="IPR002065">
    <property type="entry name" value="TPX"/>
</dbReference>
<dbReference type="GO" id="GO:0004601">
    <property type="term" value="F:peroxidase activity"/>
    <property type="evidence" value="ECO:0007669"/>
    <property type="project" value="UniProtKB-KW"/>
</dbReference>
<proteinExistence type="inferred from homology"/>
<evidence type="ECO:0000259" key="4">
    <source>
        <dbReference type="PROSITE" id="PS51352"/>
    </source>
</evidence>
<dbReference type="Gene3D" id="3.40.30.10">
    <property type="entry name" value="Glutaredoxin"/>
    <property type="match status" value="1"/>
</dbReference>
<keyword evidence="5" id="KW-0560">Oxidoreductase</keyword>
<dbReference type="SUPFAM" id="SSF52833">
    <property type="entry name" value="Thioredoxin-like"/>
    <property type="match status" value="1"/>
</dbReference>
<dbReference type="EMBL" id="JAPMOS010000014">
    <property type="protein sequence ID" value="KAJ4460162.1"/>
    <property type="molecule type" value="Genomic_DNA"/>
</dbReference>
<dbReference type="InterPro" id="IPR050455">
    <property type="entry name" value="Tpx_Peroxidase_subfamily"/>
</dbReference>
<sequence>MTSQIITFQGNPLHLQGNNTPRVGDVAPDFTVLKNDLTPASLHDYTGKGKVLVISSVPSLDTGVCNACTKRFNESLRGAQVLTISADLPFAQARWAAKEIPNSHHVECFSDHKDLDFATKYGLHIRELRLCARAVFVIDKTGHIRYAQVVPEMTDHPDYEAIYAAVAEANQ</sequence>
<protein>
    <submittedName>
        <fullName evidence="5">Thiol peroxidase</fullName>
    </submittedName>
</protein>
<reference evidence="5" key="1">
    <citation type="journal article" date="2022" name="bioRxiv">
        <title>Genomics of Preaxostyla Flagellates Illuminates Evolutionary Transitions and the Path Towards Mitochondrial Loss.</title>
        <authorList>
            <person name="Novak L.V.F."/>
            <person name="Treitli S.C."/>
            <person name="Pyrih J."/>
            <person name="Halakuc P."/>
            <person name="Pipaliya S.V."/>
            <person name="Vacek V."/>
            <person name="Brzon O."/>
            <person name="Soukal P."/>
            <person name="Eme L."/>
            <person name="Dacks J.B."/>
            <person name="Karnkowska A."/>
            <person name="Elias M."/>
            <person name="Hampl V."/>
        </authorList>
    </citation>
    <scope>NUCLEOTIDE SEQUENCE</scope>
    <source>
        <strain evidence="5">RCP-MX</strain>
    </source>
</reference>